<name>A0ACD3AQH1_9AGAR</name>
<evidence type="ECO:0000313" key="2">
    <source>
        <dbReference type="Proteomes" id="UP000308600"/>
    </source>
</evidence>
<gene>
    <name evidence="1" type="ORF">BDN72DRAFT_960740</name>
</gene>
<dbReference type="EMBL" id="ML208367">
    <property type="protein sequence ID" value="TFK67760.1"/>
    <property type="molecule type" value="Genomic_DNA"/>
</dbReference>
<reference evidence="1 2" key="1">
    <citation type="journal article" date="2019" name="Nat. Ecol. Evol.">
        <title>Megaphylogeny resolves global patterns of mushroom evolution.</title>
        <authorList>
            <person name="Varga T."/>
            <person name="Krizsan K."/>
            <person name="Foldi C."/>
            <person name="Dima B."/>
            <person name="Sanchez-Garcia M."/>
            <person name="Sanchez-Ramirez S."/>
            <person name="Szollosi G.J."/>
            <person name="Szarkandi J.G."/>
            <person name="Papp V."/>
            <person name="Albert L."/>
            <person name="Andreopoulos W."/>
            <person name="Angelini C."/>
            <person name="Antonin V."/>
            <person name="Barry K.W."/>
            <person name="Bougher N.L."/>
            <person name="Buchanan P."/>
            <person name="Buyck B."/>
            <person name="Bense V."/>
            <person name="Catcheside P."/>
            <person name="Chovatia M."/>
            <person name="Cooper J."/>
            <person name="Damon W."/>
            <person name="Desjardin D."/>
            <person name="Finy P."/>
            <person name="Geml J."/>
            <person name="Haridas S."/>
            <person name="Hughes K."/>
            <person name="Justo A."/>
            <person name="Karasinski D."/>
            <person name="Kautmanova I."/>
            <person name="Kiss B."/>
            <person name="Kocsube S."/>
            <person name="Kotiranta H."/>
            <person name="LaButti K.M."/>
            <person name="Lechner B.E."/>
            <person name="Liimatainen K."/>
            <person name="Lipzen A."/>
            <person name="Lukacs Z."/>
            <person name="Mihaltcheva S."/>
            <person name="Morgado L.N."/>
            <person name="Niskanen T."/>
            <person name="Noordeloos M.E."/>
            <person name="Ohm R.A."/>
            <person name="Ortiz-Santana B."/>
            <person name="Ovrebo C."/>
            <person name="Racz N."/>
            <person name="Riley R."/>
            <person name="Savchenko A."/>
            <person name="Shiryaev A."/>
            <person name="Soop K."/>
            <person name="Spirin V."/>
            <person name="Szebenyi C."/>
            <person name="Tomsovsky M."/>
            <person name="Tulloss R.E."/>
            <person name="Uehling J."/>
            <person name="Grigoriev I.V."/>
            <person name="Vagvolgyi C."/>
            <person name="Papp T."/>
            <person name="Martin F.M."/>
            <person name="Miettinen O."/>
            <person name="Hibbett D.S."/>
            <person name="Nagy L.G."/>
        </authorList>
    </citation>
    <scope>NUCLEOTIDE SEQUENCE [LARGE SCALE GENOMIC DNA]</scope>
    <source>
        <strain evidence="1 2">NL-1719</strain>
    </source>
</reference>
<sequence length="746" mass="83371">MSHNAAFRSVVEAVFKECPESFEEVAKASTRTRPPAYFDAHLHDDLVLRQIRCFPNLDTVLTQVAHNALDDLVSNTPEVISTSDLAWDPYPRETLHDEATIAEYYSKHTAARAKVLANLLINNGTSPLKWQASPISRALGAIPDGFLRFRNPGHAPKVPSSVQLPGRSEKEAYKLAIASWEFKTPSAAPNAVQDAIEKMMGKPYSWYRCHGPLDKACSCKAGHSVAGVVHYTSQVRSPDGDLEDFKYIQTFPTSPPSGPPTYYRARESIAAEGGRPEAKARHIIQQAWAQAVKEDVTFLVINMGQREFIGYRHRGSQTLFLSRPYRVYDENYTGIHIGLWLAAYRDVMERVRLLNSAFTVMDAGPSTSKLDPDPVAVKVLSNYKEKPKQTTQNLLKIMSIEQLLCNIPSINVKITHESTQMESKLPWRRYDVAGYPLFDDVRALEQKVSQHHRLKTLPDSWPIENWHLVMTPLPATEDPLGAFSHGAVLKEKYKRTTKEVPGGLVARVTLGPPQTISDLRDQYINYWKLRDAGASGDALVPYYTLFVAPDDIAAVLIAARPGVSLWHLDDPLDVHTLFKNQLNHFHQSGYLHGKFHKEDLYVQSSSVAVFDGFGSIKPHEDEEDKGPTEEEAAQLSVLLDEYVAKRDRQVAEPIATTSSAQSGGLTPVPEIKVEEEEIAEEAVQMNVEEESLIEALEEGEIDEEMALAPAGYHQEGPGRRHKRTYSSISLNPQPLDADRKGKRRAT</sequence>
<evidence type="ECO:0000313" key="1">
    <source>
        <dbReference type="EMBL" id="TFK67760.1"/>
    </source>
</evidence>
<organism evidence="1 2">
    <name type="scientific">Pluteus cervinus</name>
    <dbReference type="NCBI Taxonomy" id="181527"/>
    <lineage>
        <taxon>Eukaryota</taxon>
        <taxon>Fungi</taxon>
        <taxon>Dikarya</taxon>
        <taxon>Basidiomycota</taxon>
        <taxon>Agaricomycotina</taxon>
        <taxon>Agaricomycetes</taxon>
        <taxon>Agaricomycetidae</taxon>
        <taxon>Agaricales</taxon>
        <taxon>Pluteineae</taxon>
        <taxon>Pluteaceae</taxon>
        <taxon>Pluteus</taxon>
    </lineage>
</organism>
<dbReference type="Proteomes" id="UP000308600">
    <property type="component" value="Unassembled WGS sequence"/>
</dbReference>
<accession>A0ACD3AQH1</accession>
<proteinExistence type="predicted"/>
<keyword evidence="2" id="KW-1185">Reference proteome</keyword>
<protein>
    <submittedName>
        <fullName evidence="1">Uncharacterized protein</fullName>
    </submittedName>
</protein>